<evidence type="ECO:0000256" key="1">
    <source>
        <dbReference type="SAM" id="MobiDB-lite"/>
    </source>
</evidence>
<dbReference type="CDD" id="cd22952">
    <property type="entry name" value="ART10-like"/>
    <property type="match status" value="1"/>
</dbReference>
<dbReference type="Proteomes" id="UP000566819">
    <property type="component" value="Unassembled WGS sequence"/>
</dbReference>
<dbReference type="PANTHER" id="PTHR11188:SF166">
    <property type="entry name" value="ARRESTIN (OR S-ANTIGEN), N-TERMINAL DOMAIN PROTEIN (AFU_ORTHOLOGUE AFUA_7G02050)"/>
    <property type="match status" value="1"/>
</dbReference>
<dbReference type="GO" id="GO:0005886">
    <property type="term" value="C:plasma membrane"/>
    <property type="evidence" value="ECO:0007669"/>
    <property type="project" value="TreeGrafter"/>
</dbReference>
<dbReference type="GO" id="GO:0005829">
    <property type="term" value="C:cytosol"/>
    <property type="evidence" value="ECO:0007669"/>
    <property type="project" value="TreeGrafter"/>
</dbReference>
<dbReference type="PANTHER" id="PTHR11188">
    <property type="entry name" value="ARRESTIN DOMAIN CONTAINING PROTEIN"/>
    <property type="match status" value="1"/>
</dbReference>
<comment type="caution">
    <text evidence="3">The sequence shown here is derived from an EMBL/GenBank/DDBJ whole genome shotgun (WGS) entry which is preliminary data.</text>
</comment>
<keyword evidence="4" id="KW-1185">Reference proteome</keyword>
<dbReference type="Gene3D" id="2.60.40.640">
    <property type="match status" value="1"/>
</dbReference>
<dbReference type="InterPro" id="IPR050357">
    <property type="entry name" value="Arrestin_domain-protein"/>
</dbReference>
<organism evidence="3 4">
    <name type="scientific">Cudoniella acicularis</name>
    <dbReference type="NCBI Taxonomy" id="354080"/>
    <lineage>
        <taxon>Eukaryota</taxon>
        <taxon>Fungi</taxon>
        <taxon>Dikarya</taxon>
        <taxon>Ascomycota</taxon>
        <taxon>Pezizomycotina</taxon>
        <taxon>Leotiomycetes</taxon>
        <taxon>Helotiales</taxon>
        <taxon>Tricladiaceae</taxon>
        <taxon>Cudoniella</taxon>
    </lineage>
</organism>
<proteinExistence type="predicted"/>
<reference evidence="3 4" key="1">
    <citation type="submission" date="2020-03" db="EMBL/GenBank/DDBJ databases">
        <title>Draft Genome Sequence of Cudoniella acicularis.</title>
        <authorList>
            <person name="Buettner E."/>
            <person name="Kellner H."/>
        </authorList>
    </citation>
    <scope>NUCLEOTIDE SEQUENCE [LARGE SCALE GENOMIC DNA]</scope>
    <source>
        <strain evidence="3 4">DSM 108380</strain>
    </source>
</reference>
<gene>
    <name evidence="3" type="ORF">G7Y89_g7522</name>
</gene>
<dbReference type="EMBL" id="JAAMPI010000532">
    <property type="protein sequence ID" value="KAF4630615.1"/>
    <property type="molecule type" value="Genomic_DNA"/>
</dbReference>
<dbReference type="InterPro" id="IPR011021">
    <property type="entry name" value="Arrestin-like_N"/>
</dbReference>
<dbReference type="Pfam" id="PF00339">
    <property type="entry name" value="Arrestin_N"/>
    <property type="match status" value="1"/>
</dbReference>
<evidence type="ECO:0000259" key="2">
    <source>
        <dbReference type="Pfam" id="PF00339"/>
    </source>
</evidence>
<dbReference type="GO" id="GO:0030674">
    <property type="term" value="F:protein-macromolecule adaptor activity"/>
    <property type="evidence" value="ECO:0007669"/>
    <property type="project" value="TreeGrafter"/>
</dbReference>
<dbReference type="InterPro" id="IPR014752">
    <property type="entry name" value="Arrestin-like_C"/>
</dbReference>
<sequence length="557" mass="61177">MSVRIQFDNPHTFYTNLDFITGRIILSLTSDETVSAIIVKLEGESRSQLMRPVGPQYQPNRRDNRQAVAMENHKILYKVSQVFPSLNPQTSQTLGLAYTLRAGQHEYPFRLKIPFNNGCCNPQAQQMGPGSGFGGLGLGGLQQMQYRHVKKTLPPSLTGFPGEAEIRYYVKVTVQRPSIFKENRRSAIGFKFLPIEPPRPPPTTNEAYARRPFGFQVGIAAPVRKSSIFRKNPTPTPLSDTAPKGEIDARLPSPAILTCNEPLPLRLIARKLNMSAENIFLMSLQVHLFGYTEVRAQDVARTETSNWVLMSMNGLAIPIGTPSDPIRTETIIDKTLWNQIPLPNTVAPSFTTCNLSRRYDLEVRVGLGYGFVGEIQPQTITLPLRFQVEIYSGISPPPALLTAMANNPAPTLANRPTLPIRPATSHIPTTIPISSTSNIYTTPQQLQPHTPAPIPAPDPLYPPQLGTPGAAALDDAPPSYEDAMADEISPADGPRREYSGVTDVDAPSMDEKGQPAPSVSAVSPSNSIKFRISYVEGEKNQPSKLKLRFASDRPVPS</sequence>
<evidence type="ECO:0000313" key="4">
    <source>
        <dbReference type="Proteomes" id="UP000566819"/>
    </source>
</evidence>
<accession>A0A8H4W3Q6</accession>
<protein>
    <recommendedName>
        <fullName evidence="2">Arrestin-like N-terminal domain-containing protein</fullName>
    </recommendedName>
</protein>
<feature type="compositionally biased region" description="Polar residues" evidence="1">
    <location>
        <begin position="426"/>
        <end position="447"/>
    </location>
</feature>
<feature type="compositionally biased region" description="Pro residues" evidence="1">
    <location>
        <begin position="450"/>
        <end position="462"/>
    </location>
</feature>
<dbReference type="GO" id="GO:0070086">
    <property type="term" value="P:ubiquitin-dependent endocytosis"/>
    <property type="evidence" value="ECO:0007669"/>
    <property type="project" value="TreeGrafter"/>
</dbReference>
<feature type="region of interest" description="Disordered" evidence="1">
    <location>
        <begin position="412"/>
        <end position="523"/>
    </location>
</feature>
<name>A0A8H4W3Q6_9HELO</name>
<dbReference type="AlphaFoldDB" id="A0A8H4W3Q6"/>
<dbReference type="OrthoDB" id="3365616at2759"/>
<evidence type="ECO:0000313" key="3">
    <source>
        <dbReference type="EMBL" id="KAF4630615.1"/>
    </source>
</evidence>
<feature type="domain" description="Arrestin-like N-terminal" evidence="2">
    <location>
        <begin position="3"/>
        <end position="116"/>
    </location>
</feature>
<dbReference type="GO" id="GO:0031625">
    <property type="term" value="F:ubiquitin protein ligase binding"/>
    <property type="evidence" value="ECO:0007669"/>
    <property type="project" value="TreeGrafter"/>
</dbReference>